<gene>
    <name evidence="1" type="ORF">CLOSTHATH_06213</name>
</gene>
<comment type="caution">
    <text evidence="1">The sequence shown here is derived from an EMBL/GenBank/DDBJ whole genome shotgun (WGS) entry which is preliminary data.</text>
</comment>
<accession>D3ARF7</accession>
<dbReference type="Proteomes" id="UP000004968">
    <property type="component" value="Unassembled WGS sequence"/>
</dbReference>
<dbReference type="HOGENOM" id="CLU_3110995_0_0_9"/>
<evidence type="ECO:0000313" key="2">
    <source>
        <dbReference type="Proteomes" id="UP000004968"/>
    </source>
</evidence>
<organism evidence="1 2">
    <name type="scientific">Hungatella hathewayi DSM 13479</name>
    <dbReference type="NCBI Taxonomy" id="566550"/>
    <lineage>
        <taxon>Bacteria</taxon>
        <taxon>Bacillati</taxon>
        <taxon>Bacillota</taxon>
        <taxon>Clostridia</taxon>
        <taxon>Lachnospirales</taxon>
        <taxon>Lachnospiraceae</taxon>
        <taxon>Hungatella</taxon>
    </lineage>
</organism>
<proteinExistence type="predicted"/>
<name>D3ARF7_9FIRM</name>
<evidence type="ECO:0000313" key="1">
    <source>
        <dbReference type="EMBL" id="EFC95597.1"/>
    </source>
</evidence>
<dbReference type="AlphaFoldDB" id="D3ARF7"/>
<dbReference type="EMBL" id="ACIO01000719">
    <property type="protein sequence ID" value="EFC95597.1"/>
    <property type="molecule type" value="Genomic_DNA"/>
</dbReference>
<protein>
    <submittedName>
        <fullName evidence="1">Uncharacterized protein</fullName>
    </submittedName>
</protein>
<sequence>MNTYDIAQMGYGEADITPETFVELVGFFRPNNHSKGVRDPLKLQTMVWKYRG</sequence>
<feature type="non-terminal residue" evidence="1">
    <location>
        <position position="52"/>
    </location>
</feature>
<reference evidence="1 2" key="1">
    <citation type="submission" date="2010-01" db="EMBL/GenBank/DDBJ databases">
        <authorList>
            <person name="Weinstock G."/>
            <person name="Sodergren E."/>
            <person name="Clifton S."/>
            <person name="Fulton L."/>
            <person name="Fulton B."/>
            <person name="Courtney L."/>
            <person name="Fronick C."/>
            <person name="Harrison M."/>
            <person name="Strong C."/>
            <person name="Farmer C."/>
            <person name="Delahaunty K."/>
            <person name="Markovic C."/>
            <person name="Hall O."/>
            <person name="Minx P."/>
            <person name="Tomlinson C."/>
            <person name="Mitreva M."/>
            <person name="Nelson J."/>
            <person name="Hou S."/>
            <person name="Wollam A."/>
            <person name="Pepin K.H."/>
            <person name="Johnson M."/>
            <person name="Bhonagiri V."/>
            <person name="Nash W.E."/>
            <person name="Warren W."/>
            <person name="Chinwalla A."/>
            <person name="Mardis E.R."/>
            <person name="Wilson R.K."/>
        </authorList>
    </citation>
    <scope>NUCLEOTIDE SEQUENCE [LARGE SCALE GENOMIC DNA]</scope>
    <source>
        <strain evidence="1 2">DSM 13479</strain>
    </source>
</reference>